<dbReference type="AlphaFoldDB" id="A0A1X3GDH1"/>
<proteinExistence type="predicted"/>
<dbReference type="Pfam" id="PF14342">
    <property type="entry name" value="DUF4396"/>
    <property type="match status" value="1"/>
</dbReference>
<sequence length="240" mass="26966">MIPIWLKDLALTSLAVGFVCAIVIAIDLTRHPQRMWIMNVVWPVNGLFGTVLTLWLYYRFGRLAARDATEQNKHSDSKKETPFPVMVAKGAMHCGAGCTLGDIIAESLALAFPVIAIWAGWKSLFSEKMFAIWVVDYLFAFVLGVAFQYFTIKPMRDLSPGAGVVQAVKADTLSLSAWQIGMYGFMAIAQFAIFRNLFGVRLEPSMPEFWFMMQIAMIAGFLTSYPVNWWLVEAGVKERM</sequence>
<comment type="caution">
    <text evidence="3">The sequence shown here is derived from an EMBL/GenBank/DDBJ whole genome shotgun (WGS) entry which is preliminary data.</text>
</comment>
<keyword evidence="1" id="KW-0472">Membrane</keyword>
<evidence type="ECO:0000259" key="2">
    <source>
        <dbReference type="Pfam" id="PF14342"/>
    </source>
</evidence>
<feature type="transmembrane region" description="Helical" evidence="1">
    <location>
        <begin position="130"/>
        <end position="150"/>
    </location>
</feature>
<reference evidence="3 4" key="1">
    <citation type="submission" date="2017-03" db="EMBL/GenBank/DDBJ databases">
        <title>Whole genome sequences of fourteen strains of Bradyrhizobium canariense and one strain of Bradyrhizobium japonicum isolated from Lupinus (Papilionoideae: Genisteae) species in Algeria.</title>
        <authorList>
            <person name="Crovadore J."/>
            <person name="Chekireb D."/>
            <person name="Brachmann A."/>
            <person name="Chablais R."/>
            <person name="Cochard B."/>
            <person name="Lefort F."/>
        </authorList>
    </citation>
    <scope>NUCLEOTIDE SEQUENCE [LARGE SCALE GENOMIC DNA]</scope>
    <source>
        <strain evidence="3 4">UBMA195</strain>
    </source>
</reference>
<accession>A0A1X3GDH1</accession>
<dbReference type="EMBL" id="NAFI01000187">
    <property type="protein sequence ID" value="OSJ03229.1"/>
    <property type="molecule type" value="Genomic_DNA"/>
</dbReference>
<feature type="transmembrane region" description="Helical" evidence="1">
    <location>
        <begin position="180"/>
        <end position="198"/>
    </location>
</feature>
<dbReference type="RefSeq" id="WP_085361816.1">
    <property type="nucleotide sequence ID" value="NZ_NAFD01000192.1"/>
</dbReference>
<dbReference type="OrthoDB" id="1495425at2"/>
<evidence type="ECO:0000313" key="4">
    <source>
        <dbReference type="Proteomes" id="UP000193553"/>
    </source>
</evidence>
<dbReference type="Proteomes" id="UP000193553">
    <property type="component" value="Unassembled WGS sequence"/>
</dbReference>
<gene>
    <name evidence="3" type="ORF">BSZ18_32365</name>
</gene>
<evidence type="ECO:0000313" key="3">
    <source>
        <dbReference type="EMBL" id="OSJ03229.1"/>
    </source>
</evidence>
<keyword evidence="1" id="KW-1133">Transmembrane helix</keyword>
<name>A0A1X3GDH1_9BRAD</name>
<keyword evidence="1" id="KW-0812">Transmembrane</keyword>
<dbReference type="InterPro" id="IPR025509">
    <property type="entry name" value="DUF4396"/>
</dbReference>
<feature type="domain" description="DUF4396" evidence="2">
    <location>
        <begin position="86"/>
        <end position="237"/>
    </location>
</feature>
<protein>
    <recommendedName>
        <fullName evidence="2">DUF4396 domain-containing protein</fullName>
    </recommendedName>
</protein>
<organism evidence="3 4">
    <name type="scientific">Bradyrhizobium canariense</name>
    <dbReference type="NCBI Taxonomy" id="255045"/>
    <lineage>
        <taxon>Bacteria</taxon>
        <taxon>Pseudomonadati</taxon>
        <taxon>Pseudomonadota</taxon>
        <taxon>Alphaproteobacteria</taxon>
        <taxon>Hyphomicrobiales</taxon>
        <taxon>Nitrobacteraceae</taxon>
        <taxon>Bradyrhizobium</taxon>
    </lineage>
</organism>
<feature type="transmembrane region" description="Helical" evidence="1">
    <location>
        <begin position="210"/>
        <end position="231"/>
    </location>
</feature>
<evidence type="ECO:0000256" key="1">
    <source>
        <dbReference type="SAM" id="Phobius"/>
    </source>
</evidence>
<feature type="transmembrane region" description="Helical" evidence="1">
    <location>
        <begin position="35"/>
        <end position="58"/>
    </location>
</feature>